<reference evidence="4" key="1">
    <citation type="submission" date="2021-03" db="EMBL/GenBank/DDBJ databases">
        <title>Whole genome shotgun sequence of Actinoplanes auranticolor NBRC 12245.</title>
        <authorList>
            <person name="Komaki H."/>
            <person name="Tamura T."/>
        </authorList>
    </citation>
    <scope>NUCLEOTIDE SEQUENCE</scope>
    <source>
        <strain evidence="4">NBRC 12245</strain>
    </source>
</reference>
<evidence type="ECO:0000259" key="3">
    <source>
        <dbReference type="SMART" id="SM00909"/>
    </source>
</evidence>
<dbReference type="PROSITE" id="PS51257">
    <property type="entry name" value="PROKAR_LIPOPROTEIN"/>
    <property type="match status" value="1"/>
</dbReference>
<dbReference type="Proteomes" id="UP000681340">
    <property type="component" value="Unassembled WGS sequence"/>
</dbReference>
<feature type="compositionally biased region" description="Polar residues" evidence="1">
    <location>
        <begin position="43"/>
        <end position="52"/>
    </location>
</feature>
<dbReference type="InterPro" id="IPR019606">
    <property type="entry name" value="GerMN"/>
</dbReference>
<feature type="chain" id="PRO_5038766159" description="GerMN domain-containing protein" evidence="2">
    <location>
        <begin position="21"/>
        <end position="192"/>
    </location>
</feature>
<keyword evidence="2" id="KW-0732">Signal</keyword>
<organism evidence="4 5">
    <name type="scientific">Actinoplanes auranticolor</name>
    <dbReference type="NCBI Taxonomy" id="47988"/>
    <lineage>
        <taxon>Bacteria</taxon>
        <taxon>Bacillati</taxon>
        <taxon>Actinomycetota</taxon>
        <taxon>Actinomycetes</taxon>
        <taxon>Micromonosporales</taxon>
        <taxon>Micromonosporaceae</taxon>
        <taxon>Actinoplanes</taxon>
    </lineage>
</organism>
<proteinExistence type="predicted"/>
<evidence type="ECO:0000313" key="5">
    <source>
        <dbReference type="Proteomes" id="UP000681340"/>
    </source>
</evidence>
<dbReference type="AlphaFoldDB" id="A0A919VQP5"/>
<protein>
    <recommendedName>
        <fullName evidence="3">GerMN domain-containing protein</fullName>
    </recommendedName>
</protein>
<keyword evidence="5" id="KW-1185">Reference proteome</keyword>
<feature type="signal peptide" evidence="2">
    <location>
        <begin position="1"/>
        <end position="20"/>
    </location>
</feature>
<dbReference type="Pfam" id="PF10646">
    <property type="entry name" value="Germane"/>
    <property type="match status" value="1"/>
</dbReference>
<feature type="region of interest" description="Disordered" evidence="1">
    <location>
        <begin position="26"/>
        <end position="57"/>
    </location>
</feature>
<evidence type="ECO:0000256" key="2">
    <source>
        <dbReference type="SAM" id="SignalP"/>
    </source>
</evidence>
<dbReference type="EMBL" id="BOQL01000038">
    <property type="protein sequence ID" value="GIM72040.1"/>
    <property type="molecule type" value="Genomic_DNA"/>
</dbReference>
<evidence type="ECO:0000256" key="1">
    <source>
        <dbReference type="SAM" id="MobiDB-lite"/>
    </source>
</evidence>
<dbReference type="SMART" id="SM00909">
    <property type="entry name" value="Germane"/>
    <property type="match status" value="1"/>
</dbReference>
<accession>A0A919VQP5</accession>
<evidence type="ECO:0000313" key="4">
    <source>
        <dbReference type="EMBL" id="GIM72040.1"/>
    </source>
</evidence>
<name>A0A919VQP5_9ACTN</name>
<gene>
    <name evidence="4" type="ORF">Aau02nite_48970</name>
</gene>
<sequence length="192" mass="19966">MYAVNRRLVHLLVISLLSLAGCGVRSEAEPRDFDPPPGPQPIIVTSTPSTPAGGTDAEPLYFVRTDRLVAVIRRIRAAPTVQQQMEHLLAGPTEAERLAGLSSTLNGNIDVEGVSLTAGRATVAVGDDSDLSGRTDDVLAFGQIVCTLTARPDVATVSFQSDGETLGVPRADGQLSTSGLTAADYTALTAPA</sequence>
<comment type="caution">
    <text evidence="4">The sequence shown here is derived from an EMBL/GenBank/DDBJ whole genome shotgun (WGS) entry which is preliminary data.</text>
</comment>
<feature type="domain" description="GerMN" evidence="3">
    <location>
        <begin position="81"/>
        <end position="170"/>
    </location>
</feature>